<dbReference type="GeneID" id="25912135"/>
<feature type="compositionally biased region" description="Low complexity" evidence="1">
    <location>
        <begin position="616"/>
        <end position="625"/>
    </location>
</feature>
<evidence type="ECO:0000313" key="4">
    <source>
        <dbReference type="Proteomes" id="UP000054560"/>
    </source>
</evidence>
<keyword evidence="2" id="KW-0812">Transmembrane</keyword>
<keyword evidence="2" id="KW-1133">Transmembrane helix</keyword>
<reference evidence="3 4" key="1">
    <citation type="submission" date="2011-02" db="EMBL/GenBank/DDBJ databases">
        <title>The Genome Sequence of Sphaeroforma arctica JP610.</title>
        <authorList>
            <consortium name="The Broad Institute Genome Sequencing Platform"/>
            <person name="Russ C."/>
            <person name="Cuomo C."/>
            <person name="Young S.K."/>
            <person name="Zeng Q."/>
            <person name="Gargeya S."/>
            <person name="Alvarado L."/>
            <person name="Berlin A."/>
            <person name="Chapman S.B."/>
            <person name="Chen Z."/>
            <person name="Freedman E."/>
            <person name="Gellesch M."/>
            <person name="Goldberg J."/>
            <person name="Griggs A."/>
            <person name="Gujja S."/>
            <person name="Heilman E."/>
            <person name="Heiman D."/>
            <person name="Howarth C."/>
            <person name="Mehta T."/>
            <person name="Neiman D."/>
            <person name="Pearson M."/>
            <person name="Roberts A."/>
            <person name="Saif S."/>
            <person name="Shea T."/>
            <person name="Shenoy N."/>
            <person name="Sisk P."/>
            <person name="Stolte C."/>
            <person name="Sykes S."/>
            <person name="White J."/>
            <person name="Yandava C."/>
            <person name="Burger G."/>
            <person name="Gray M.W."/>
            <person name="Holland P.W.H."/>
            <person name="King N."/>
            <person name="Lang F.B.F."/>
            <person name="Roger A.J."/>
            <person name="Ruiz-Trillo I."/>
            <person name="Haas B."/>
            <person name="Nusbaum C."/>
            <person name="Birren B."/>
        </authorList>
    </citation>
    <scope>NUCLEOTIDE SEQUENCE [LARGE SCALE GENOMIC DNA]</scope>
    <source>
        <strain evidence="3 4">JP610</strain>
    </source>
</reference>
<accession>A0A0L0FH98</accession>
<keyword evidence="2" id="KW-0472">Membrane</keyword>
<feature type="region of interest" description="Disordered" evidence="1">
    <location>
        <begin position="604"/>
        <end position="625"/>
    </location>
</feature>
<sequence length="715" mass="77744">MKQSNTFTYRVLAKTILSLLVLICAVLGIYAISATSEDTFDFLDLPTAFTFPGHIQHESARPEWYPARFYGNHGLDEEEEEPPAFGIGNDSKEKIDSVFKEDDKHADKLEYTAETGSKQPVNDGKGDSNESISTSNSQADINEKNSLNLEKTSSLSENEPIVPDVSEEDQRQGSGIAASTIVAPKIDTSKTESRGGLADVGTAVDAGSGDADLINTNNTKGPGLADDGTTVGVGGKVRSGTEAAVEVKPEQSTPGDVRESLATLVAEGDRLQHGDKGEHNPNGIPSRDAEGMVDIQPADMHSNVLDLSVSQYQDEIPSKGIVELVDTQPTDKDADVLAGDVQHHEEKVQRQHNGLSSKTGGAGVEEQSLDEGAQTHTDAEDENIGTPISLEQAVLKQPARQICTIATYTEEAAQHGRWLPVTSESVGKSSHSRSAAEWFSPKTRELYTTALNKCYAPFGLGHVDFCAVPMDQTPVHVFVPDACALPNLQPKTFMGRKILLVGDSVTRAFAIGLIASLSNVWGFPYDVTGAVRLEKVLSSFCVGWRKQAAMVCWITLKKESAGLQLSRAMRVGQRDDVVAFNIGLHYREKEGGLRDSLEEVKNTLRGTEPGQPKTFSPSQSGTGSSTPLVAYMETTPQWFHRGYYTQKQWQVNAIDFMTDGEYDRCHILNRTITPGLHPLANQFNDQTLPVMRGLHKQQLVAMVPLWHAFAMLPPV</sequence>
<feature type="region of interest" description="Disordered" evidence="1">
    <location>
        <begin position="343"/>
        <end position="386"/>
    </location>
</feature>
<feature type="region of interest" description="Disordered" evidence="1">
    <location>
        <begin position="111"/>
        <end position="180"/>
    </location>
</feature>
<gene>
    <name evidence="3" type="ORF">SARC_11631</name>
</gene>
<evidence type="ECO:0000313" key="3">
    <source>
        <dbReference type="EMBL" id="KNC75851.1"/>
    </source>
</evidence>
<feature type="transmembrane region" description="Helical" evidence="2">
    <location>
        <begin position="12"/>
        <end position="32"/>
    </location>
</feature>
<protein>
    <submittedName>
        <fullName evidence="3">Uncharacterized protein</fullName>
    </submittedName>
</protein>
<evidence type="ECO:0000256" key="2">
    <source>
        <dbReference type="SAM" id="Phobius"/>
    </source>
</evidence>
<name>A0A0L0FH98_9EUKA</name>
<dbReference type="Proteomes" id="UP000054560">
    <property type="component" value="Unassembled WGS sequence"/>
</dbReference>
<proteinExistence type="predicted"/>
<evidence type="ECO:0000256" key="1">
    <source>
        <dbReference type="SAM" id="MobiDB-lite"/>
    </source>
</evidence>
<organism evidence="3 4">
    <name type="scientific">Sphaeroforma arctica JP610</name>
    <dbReference type="NCBI Taxonomy" id="667725"/>
    <lineage>
        <taxon>Eukaryota</taxon>
        <taxon>Ichthyosporea</taxon>
        <taxon>Ichthyophonida</taxon>
        <taxon>Sphaeroforma</taxon>
    </lineage>
</organism>
<dbReference type="EMBL" id="KQ243393">
    <property type="protein sequence ID" value="KNC75851.1"/>
    <property type="molecule type" value="Genomic_DNA"/>
</dbReference>
<keyword evidence="4" id="KW-1185">Reference proteome</keyword>
<feature type="compositionally biased region" description="Polar residues" evidence="1">
    <location>
        <begin position="129"/>
        <end position="157"/>
    </location>
</feature>
<feature type="non-terminal residue" evidence="3">
    <location>
        <position position="715"/>
    </location>
</feature>
<dbReference type="AlphaFoldDB" id="A0A0L0FH98"/>
<dbReference type="RefSeq" id="XP_014149753.1">
    <property type="nucleotide sequence ID" value="XM_014294278.1"/>
</dbReference>